<dbReference type="EMBL" id="CP017037">
    <property type="protein sequence ID" value="AOH38569.1"/>
    <property type="molecule type" value="Genomic_DNA"/>
</dbReference>
<sequence length="445" mass="48848">MKKILAIAAVAALTAGVSAYAANPFSDVSTSDWAYQAVSELSDQGIVEGYPDGTFKGERNITRYELAQIIARLMANEDQYNAEQRAMIDQLASEYADELNNLGVRVGNLESKVGNISWSGDAYMKWVQSYNLKGLQLAPGTRAKVKTTDSYEGRLRINAHAQVNDSTYVEGLLRGDMNFKDKDDSDVTMQRLYVHHDFGDNVSVNIGKYAQFFGQTGMFFDDEIKGAEAIIHFNDVADLTVGYGRVNGYTDEFLGDIDPNVGEFWKAAGDVDFTYARLAGNAFMNRVAYDVEYIKGHGEAKDALNIWGAGLTVGVTDKIDVFGDYYKNTKDVMQFGKKPVAWTAGIGFGQQDMARPGSFRVSAAYVDAKFGAVTPSYTYDVSPIYGVVAGVPQVKYWSATADVTVAKNVSLHGEYAFNVKAFDVNGNRFDADIDDLATVSLNYVF</sequence>
<keyword evidence="1" id="KW-0732">Signal</keyword>
<name>A0A1B3WC69_9FIRM</name>
<feature type="signal peptide" evidence="1">
    <location>
        <begin position="1"/>
        <end position="21"/>
    </location>
</feature>
<dbReference type="PANTHER" id="PTHR43308">
    <property type="entry name" value="OUTER MEMBRANE PROTEIN ALPHA-RELATED"/>
    <property type="match status" value="1"/>
</dbReference>
<evidence type="ECO:0000256" key="1">
    <source>
        <dbReference type="SAM" id="SignalP"/>
    </source>
</evidence>
<feature type="chain" id="PRO_5008554587" description="SLH domain-containing protein" evidence="1">
    <location>
        <begin position="22"/>
        <end position="445"/>
    </location>
</feature>
<dbReference type="InterPro" id="IPR001119">
    <property type="entry name" value="SLH_dom"/>
</dbReference>
<dbReference type="PROSITE" id="PS51272">
    <property type="entry name" value="SLH"/>
    <property type="match status" value="1"/>
</dbReference>
<dbReference type="RefSeq" id="WP_069176692.1">
    <property type="nucleotide sequence ID" value="NZ_CP017037.1"/>
</dbReference>
<dbReference type="Proteomes" id="UP000094757">
    <property type="component" value="Chromosome"/>
</dbReference>
<evidence type="ECO:0000259" key="2">
    <source>
        <dbReference type="PROSITE" id="PS51272"/>
    </source>
</evidence>
<evidence type="ECO:0000313" key="4">
    <source>
        <dbReference type="Proteomes" id="UP000094757"/>
    </source>
</evidence>
<evidence type="ECO:0000313" key="3">
    <source>
        <dbReference type="EMBL" id="AOH38569.1"/>
    </source>
</evidence>
<dbReference type="AlphaFoldDB" id="A0A1B3WC69"/>
<protein>
    <recommendedName>
        <fullName evidence="2">SLH domain-containing protein</fullName>
    </recommendedName>
</protein>
<proteinExistence type="predicted"/>
<organism evidence="3 4">
    <name type="scientific">Dialister pneumosintes</name>
    <dbReference type="NCBI Taxonomy" id="39950"/>
    <lineage>
        <taxon>Bacteria</taxon>
        <taxon>Bacillati</taxon>
        <taxon>Bacillota</taxon>
        <taxon>Negativicutes</taxon>
        <taxon>Veillonellales</taxon>
        <taxon>Veillonellaceae</taxon>
        <taxon>Dialister</taxon>
    </lineage>
</organism>
<feature type="domain" description="SLH" evidence="2">
    <location>
        <begin position="21"/>
        <end position="84"/>
    </location>
</feature>
<gene>
    <name evidence="3" type="ORF">BCB69_00305</name>
</gene>
<dbReference type="KEGG" id="dpn:BCB69_00305"/>
<accession>A0A1B3WC69</accession>
<dbReference type="SUPFAM" id="SSF56935">
    <property type="entry name" value="Porins"/>
    <property type="match status" value="1"/>
</dbReference>
<dbReference type="STRING" id="39950.BCB69_00305"/>
<reference evidence="4" key="1">
    <citation type="submission" date="2016-08" db="EMBL/GenBank/DDBJ databases">
        <authorList>
            <person name="Holder M.E."/>
            <person name="Ajami N.J."/>
            <person name="Petrosino J.F."/>
        </authorList>
    </citation>
    <scope>NUCLEOTIDE SEQUENCE [LARGE SCALE GENOMIC DNA]</scope>
    <source>
        <strain evidence="4">F0677</strain>
    </source>
</reference>
<dbReference type="Pfam" id="PF00395">
    <property type="entry name" value="SLH"/>
    <property type="match status" value="1"/>
</dbReference>
<dbReference type="InterPro" id="IPR051465">
    <property type="entry name" value="Cell_Envelope_Struct_Comp"/>
</dbReference>